<name>A0A0K2VT50_MESPL</name>
<dbReference type="AlphaFoldDB" id="A0A0K2VT50"/>
<gene>
    <name evidence="2" type="ORF">MPL1032_160244</name>
</gene>
<proteinExistence type="predicted"/>
<organism evidence="2 3">
    <name type="scientific">Mesorhizobium plurifarium</name>
    <dbReference type="NCBI Taxonomy" id="69974"/>
    <lineage>
        <taxon>Bacteria</taxon>
        <taxon>Pseudomonadati</taxon>
        <taxon>Pseudomonadota</taxon>
        <taxon>Alphaproteobacteria</taxon>
        <taxon>Hyphomicrobiales</taxon>
        <taxon>Phyllobacteriaceae</taxon>
        <taxon>Mesorhizobium</taxon>
    </lineage>
</organism>
<reference evidence="3" key="1">
    <citation type="submission" date="2014-08" db="EMBL/GenBank/DDBJ databases">
        <authorList>
            <person name="Edwards T."/>
        </authorList>
    </citation>
    <scope>NUCLEOTIDE SEQUENCE [LARGE SCALE GENOMIC DNA]</scope>
</reference>
<evidence type="ECO:0000313" key="3">
    <source>
        <dbReference type="Proteomes" id="UP000182888"/>
    </source>
</evidence>
<dbReference type="Proteomes" id="UP000182888">
    <property type="component" value="Unassembled WGS sequence"/>
</dbReference>
<sequence>MNGHAGATIRAKREDREVVDQSSEDACRVGPLASALTPCGNPGLEEQRQRRLRSNCSVYGEYHG</sequence>
<dbReference type="EMBL" id="CCND01000008">
    <property type="protein sequence ID" value="CDX53223.1"/>
    <property type="molecule type" value="Genomic_DNA"/>
</dbReference>
<evidence type="ECO:0000313" key="2">
    <source>
        <dbReference type="EMBL" id="CDX53223.1"/>
    </source>
</evidence>
<accession>A0A0K2VT50</accession>
<evidence type="ECO:0000256" key="1">
    <source>
        <dbReference type="SAM" id="MobiDB-lite"/>
    </source>
</evidence>
<feature type="region of interest" description="Disordered" evidence="1">
    <location>
        <begin position="1"/>
        <end position="26"/>
    </location>
</feature>
<protein>
    <submittedName>
        <fullName evidence="2">Uncharacterized protein</fullName>
    </submittedName>
</protein>